<gene>
    <name evidence="1" type="ORF">AAFF_G00061800</name>
</gene>
<dbReference type="AlphaFoldDB" id="A0AAD7RZL9"/>
<comment type="caution">
    <text evidence="1">The sequence shown here is derived from an EMBL/GenBank/DDBJ whole genome shotgun (WGS) entry which is preliminary data.</text>
</comment>
<dbReference type="Proteomes" id="UP001221898">
    <property type="component" value="Unassembled WGS sequence"/>
</dbReference>
<evidence type="ECO:0000313" key="2">
    <source>
        <dbReference type="Proteomes" id="UP001221898"/>
    </source>
</evidence>
<organism evidence="1 2">
    <name type="scientific">Aldrovandia affinis</name>
    <dbReference type="NCBI Taxonomy" id="143900"/>
    <lineage>
        <taxon>Eukaryota</taxon>
        <taxon>Metazoa</taxon>
        <taxon>Chordata</taxon>
        <taxon>Craniata</taxon>
        <taxon>Vertebrata</taxon>
        <taxon>Euteleostomi</taxon>
        <taxon>Actinopterygii</taxon>
        <taxon>Neopterygii</taxon>
        <taxon>Teleostei</taxon>
        <taxon>Notacanthiformes</taxon>
        <taxon>Halosauridae</taxon>
        <taxon>Aldrovandia</taxon>
    </lineage>
</organism>
<dbReference type="PANTHER" id="PTHR31025:SF19">
    <property type="entry name" value="SI:CH73-42K18.1-RELATED"/>
    <property type="match status" value="1"/>
</dbReference>
<protein>
    <submittedName>
        <fullName evidence="1">Uncharacterized protein</fullName>
    </submittedName>
</protein>
<dbReference type="EMBL" id="JAINUG010000138">
    <property type="protein sequence ID" value="KAJ8393279.1"/>
    <property type="molecule type" value="Genomic_DNA"/>
</dbReference>
<dbReference type="PANTHER" id="PTHR31025">
    <property type="entry name" value="SI:CH211-196P9.1-RELATED"/>
    <property type="match status" value="1"/>
</dbReference>
<sequence>MYMFKAYPKSEEYNSVAKTLTDKHPCLKEPGSSGWHGWKFRLKFKMGNFRQKLHIAGCSELTINSQKRDRFRRIVSTDLVKTFFDGLDKYMPGFADWYRVRDPKKGELKTIIQSLDENK</sequence>
<name>A0AAD7RZL9_9TELE</name>
<proteinExistence type="predicted"/>
<reference evidence="1" key="1">
    <citation type="journal article" date="2023" name="Science">
        <title>Genome structures resolve the early diversification of teleost fishes.</title>
        <authorList>
            <person name="Parey E."/>
            <person name="Louis A."/>
            <person name="Montfort J."/>
            <person name="Bouchez O."/>
            <person name="Roques C."/>
            <person name="Iampietro C."/>
            <person name="Lluch J."/>
            <person name="Castinel A."/>
            <person name="Donnadieu C."/>
            <person name="Desvignes T."/>
            <person name="Floi Bucao C."/>
            <person name="Jouanno E."/>
            <person name="Wen M."/>
            <person name="Mejri S."/>
            <person name="Dirks R."/>
            <person name="Jansen H."/>
            <person name="Henkel C."/>
            <person name="Chen W.J."/>
            <person name="Zahm M."/>
            <person name="Cabau C."/>
            <person name="Klopp C."/>
            <person name="Thompson A.W."/>
            <person name="Robinson-Rechavi M."/>
            <person name="Braasch I."/>
            <person name="Lecointre G."/>
            <person name="Bobe J."/>
            <person name="Postlethwait J.H."/>
            <person name="Berthelot C."/>
            <person name="Roest Crollius H."/>
            <person name="Guiguen Y."/>
        </authorList>
    </citation>
    <scope>NUCLEOTIDE SEQUENCE</scope>
    <source>
        <strain evidence="1">NC1722</strain>
    </source>
</reference>
<accession>A0AAD7RZL9</accession>
<evidence type="ECO:0000313" key="1">
    <source>
        <dbReference type="EMBL" id="KAJ8393279.1"/>
    </source>
</evidence>
<keyword evidence="2" id="KW-1185">Reference proteome</keyword>